<comment type="caution">
    <text evidence="1">The sequence shown here is derived from an EMBL/GenBank/DDBJ whole genome shotgun (WGS) entry which is preliminary data.</text>
</comment>
<protein>
    <submittedName>
        <fullName evidence="1">Uncharacterized protein</fullName>
    </submittedName>
</protein>
<dbReference type="AlphaFoldDB" id="A0A7W8B151"/>
<dbReference type="Proteomes" id="UP000549009">
    <property type="component" value="Unassembled WGS sequence"/>
</dbReference>
<accession>A0A7W8B151</accession>
<organism evidence="1 2">
    <name type="scientific">Streptomyces spectabilis</name>
    <dbReference type="NCBI Taxonomy" id="68270"/>
    <lineage>
        <taxon>Bacteria</taxon>
        <taxon>Bacillati</taxon>
        <taxon>Actinomycetota</taxon>
        <taxon>Actinomycetes</taxon>
        <taxon>Kitasatosporales</taxon>
        <taxon>Streptomycetaceae</taxon>
        <taxon>Streptomyces</taxon>
    </lineage>
</organism>
<gene>
    <name evidence="1" type="ORF">FHS40_007499</name>
</gene>
<keyword evidence="2" id="KW-1185">Reference proteome</keyword>
<sequence>MSCRIVFLVGVLGLIASATAIAYAHADRRHRRRT</sequence>
<reference evidence="1 2" key="1">
    <citation type="submission" date="2020-08" db="EMBL/GenBank/DDBJ databases">
        <title>Genomic Encyclopedia of Type Strains, Phase III (KMG-III): the genomes of soil and plant-associated and newly described type strains.</title>
        <authorList>
            <person name="Whitman W."/>
        </authorList>
    </citation>
    <scope>NUCLEOTIDE SEQUENCE [LARGE SCALE GENOMIC DNA]</scope>
    <source>
        <strain evidence="1 2">CECT 3146</strain>
    </source>
</reference>
<evidence type="ECO:0000313" key="2">
    <source>
        <dbReference type="Proteomes" id="UP000549009"/>
    </source>
</evidence>
<proteinExistence type="predicted"/>
<evidence type="ECO:0000313" key="1">
    <source>
        <dbReference type="EMBL" id="MBB5108378.1"/>
    </source>
</evidence>
<dbReference type="EMBL" id="JACHJD010000018">
    <property type="protein sequence ID" value="MBB5108378.1"/>
    <property type="molecule type" value="Genomic_DNA"/>
</dbReference>
<name>A0A7W8B151_STRST</name>